<dbReference type="Gene3D" id="3.40.50.410">
    <property type="entry name" value="von Willebrand factor, type A domain"/>
    <property type="match status" value="1"/>
</dbReference>
<dbReference type="SUPFAM" id="SSF53300">
    <property type="entry name" value="vWA-like"/>
    <property type="match status" value="1"/>
</dbReference>
<dbReference type="SMART" id="SM00327">
    <property type="entry name" value="VWA"/>
    <property type="match status" value="1"/>
</dbReference>
<evidence type="ECO:0000259" key="1">
    <source>
        <dbReference type="PROSITE" id="PS50234"/>
    </source>
</evidence>
<name>A0ABT2JUL8_9ACTN</name>
<dbReference type="InterPro" id="IPR036465">
    <property type="entry name" value="vWFA_dom_sf"/>
</dbReference>
<reference evidence="2 3" key="1">
    <citation type="submission" date="2021-10" db="EMBL/GenBank/DDBJ databases">
        <title>Streptomyces gossypii sp. nov., isolated from soil collected from cotton field.</title>
        <authorList>
            <person name="Ge X."/>
            <person name="Chen X."/>
            <person name="Liu W."/>
        </authorList>
    </citation>
    <scope>NUCLEOTIDE SEQUENCE [LARGE SCALE GENOMIC DNA]</scope>
    <source>
        <strain evidence="2 3">N2-109</strain>
    </source>
</reference>
<dbReference type="Pfam" id="PF00092">
    <property type="entry name" value="VWA"/>
    <property type="match status" value="1"/>
</dbReference>
<feature type="domain" description="VWFA" evidence="1">
    <location>
        <begin position="17"/>
        <end position="225"/>
    </location>
</feature>
<keyword evidence="3" id="KW-1185">Reference proteome</keyword>
<dbReference type="RefSeq" id="WP_260218892.1">
    <property type="nucleotide sequence ID" value="NZ_JAJAGO010000007.1"/>
</dbReference>
<dbReference type="InterPro" id="IPR002035">
    <property type="entry name" value="VWF_A"/>
</dbReference>
<evidence type="ECO:0000313" key="3">
    <source>
        <dbReference type="Proteomes" id="UP001156389"/>
    </source>
</evidence>
<evidence type="ECO:0000313" key="2">
    <source>
        <dbReference type="EMBL" id="MCT2591577.1"/>
    </source>
</evidence>
<dbReference type="EMBL" id="JAJAGO010000007">
    <property type="protein sequence ID" value="MCT2591577.1"/>
    <property type="molecule type" value="Genomic_DNA"/>
</dbReference>
<accession>A0ABT2JUL8</accession>
<proteinExistence type="predicted"/>
<protein>
    <submittedName>
        <fullName evidence="2">VWA domain-containing protein</fullName>
    </submittedName>
</protein>
<sequence>MSTYEMGLADGCEERQPVVILLDTSASMGRPAESPRIDELNDALARWFDEVRSLSRLRSRVEVALITFDSRVRAYDARAESLVPVEGVASDRLFAPVDEVRPPRLTASGVTRLTEAVETALTLARERYRALQGQRVQVRRPFLWVLTDGAPSDAEGQPQDAAALAGTARRLRQGEEQGECIFQAVGVRGADLPLLHVLAPKSTLMLDSYDFGQILDLVFQSSDQLGAVQHADDAHRQVAERAARQKRMDELERKFR</sequence>
<dbReference type="PROSITE" id="PS50234">
    <property type="entry name" value="VWFA"/>
    <property type="match status" value="1"/>
</dbReference>
<gene>
    <name evidence="2" type="ORF">LHJ74_17005</name>
</gene>
<dbReference type="Proteomes" id="UP001156389">
    <property type="component" value="Unassembled WGS sequence"/>
</dbReference>
<comment type="caution">
    <text evidence="2">The sequence shown here is derived from an EMBL/GenBank/DDBJ whole genome shotgun (WGS) entry which is preliminary data.</text>
</comment>
<organism evidence="2 3">
    <name type="scientific">Streptomyces gossypii</name>
    <dbReference type="NCBI Taxonomy" id="2883101"/>
    <lineage>
        <taxon>Bacteria</taxon>
        <taxon>Bacillati</taxon>
        <taxon>Actinomycetota</taxon>
        <taxon>Actinomycetes</taxon>
        <taxon>Kitasatosporales</taxon>
        <taxon>Streptomycetaceae</taxon>
        <taxon>Streptomyces</taxon>
    </lineage>
</organism>